<feature type="compositionally biased region" description="Acidic residues" evidence="1">
    <location>
        <begin position="218"/>
        <end position="231"/>
    </location>
</feature>
<gene>
    <name evidence="2" type="ORF">LWI29_015141</name>
</gene>
<reference evidence="2" key="2">
    <citation type="submission" date="2023-06" db="EMBL/GenBank/DDBJ databases">
        <authorList>
            <person name="Swenson N.G."/>
            <person name="Wegrzyn J.L."/>
            <person name="Mcevoy S.L."/>
        </authorList>
    </citation>
    <scope>NUCLEOTIDE SEQUENCE</scope>
    <source>
        <strain evidence="2">NS2018</strain>
        <tissue evidence="2">Leaf</tissue>
    </source>
</reference>
<feature type="region of interest" description="Disordered" evidence="1">
    <location>
        <begin position="433"/>
        <end position="482"/>
    </location>
</feature>
<feature type="compositionally biased region" description="Basic and acidic residues" evidence="1">
    <location>
        <begin position="252"/>
        <end position="264"/>
    </location>
</feature>
<feature type="region of interest" description="Disordered" evidence="1">
    <location>
        <begin position="214"/>
        <end position="233"/>
    </location>
</feature>
<feature type="region of interest" description="Disordered" evidence="1">
    <location>
        <begin position="251"/>
        <end position="329"/>
    </location>
</feature>
<dbReference type="AlphaFoldDB" id="A0AA39SIS2"/>
<feature type="compositionally biased region" description="Polar residues" evidence="1">
    <location>
        <begin position="456"/>
        <end position="466"/>
    </location>
</feature>
<feature type="region of interest" description="Disordered" evidence="1">
    <location>
        <begin position="365"/>
        <end position="393"/>
    </location>
</feature>
<comment type="caution">
    <text evidence="2">The sequence shown here is derived from an EMBL/GenBank/DDBJ whole genome shotgun (WGS) entry which is preliminary data.</text>
</comment>
<feature type="compositionally biased region" description="Low complexity" evidence="1">
    <location>
        <begin position="113"/>
        <end position="128"/>
    </location>
</feature>
<sequence length="651" mass="71772">MDFHSLTRKELQALCKNNKIPANITNVAMADALTALDIVEGLEEILKQSQLPEKVVPESPSIPRTATRTATRRKPIKEEPETQPTTRTRRTTRKAIDQDLDLENKNVNLAQTPAAPASRRRAPAASARSKVEAGSVQQGVYSTRRSVRLLEKTMEELSLKERVMPEPVKTEVFDETEERDVSGNLEKTIDFSSGESLIEELKCERELKYDVQEKDNCADDNETSEESDEMGTVDVPVTEFTYNTSADVYDEIPAKDNKANESGDVHVSVSESPSETENASVEMMKSDECSPKVAADQKDLDLLPEGEDMVDLPFDPESCWETDSDQSDAESDALNVFPINANVGKESVQFDNVQLPHGSEELNVEMEESDYEDNSPKSAKQTSSNEPLGDIRMSNSEIDSISEDKAVSYAEDLENNINDVYVMPANEVDFATNLPPLPATPPSGKQMSPYDPVSGGRTQTVSSTNLPPLPATPPSGKQMSPYDPVSGGRIQTVSYAEDLENNIIGVYVMPAAKEVDSATNLPPLPATPPSGKQMSPYDPVSGGRTQMSPMGAETMATQFPRPTLSSSKKQTTEQKLIHLPASGMKVETKKDKGMKMKDKLNYKSMRQLTKLYKEKLQIQNNMKNNDDQVANKAQEVKTRPALQTLPENVQN</sequence>
<protein>
    <submittedName>
        <fullName evidence="2">Uncharacterized protein</fullName>
    </submittedName>
</protein>
<accession>A0AA39SIS2</accession>
<feature type="compositionally biased region" description="Polar residues" evidence="1">
    <location>
        <begin position="269"/>
        <end position="279"/>
    </location>
</feature>
<dbReference type="Proteomes" id="UP001168877">
    <property type="component" value="Unassembled WGS sequence"/>
</dbReference>
<organism evidence="2 3">
    <name type="scientific">Acer saccharum</name>
    <name type="common">Sugar maple</name>
    <dbReference type="NCBI Taxonomy" id="4024"/>
    <lineage>
        <taxon>Eukaryota</taxon>
        <taxon>Viridiplantae</taxon>
        <taxon>Streptophyta</taxon>
        <taxon>Embryophyta</taxon>
        <taxon>Tracheophyta</taxon>
        <taxon>Spermatophyta</taxon>
        <taxon>Magnoliopsida</taxon>
        <taxon>eudicotyledons</taxon>
        <taxon>Gunneridae</taxon>
        <taxon>Pentapetalae</taxon>
        <taxon>rosids</taxon>
        <taxon>malvids</taxon>
        <taxon>Sapindales</taxon>
        <taxon>Sapindaceae</taxon>
        <taxon>Hippocastanoideae</taxon>
        <taxon>Acereae</taxon>
        <taxon>Acer</taxon>
    </lineage>
</organism>
<feature type="compositionally biased region" description="Acidic residues" evidence="1">
    <location>
        <begin position="318"/>
        <end position="329"/>
    </location>
</feature>
<reference evidence="2" key="1">
    <citation type="journal article" date="2022" name="Plant J.">
        <title>Strategies of tolerance reflected in two North American maple genomes.</title>
        <authorList>
            <person name="McEvoy S.L."/>
            <person name="Sezen U.U."/>
            <person name="Trouern-Trend A."/>
            <person name="McMahon S.M."/>
            <person name="Schaberg P.G."/>
            <person name="Yang J."/>
            <person name="Wegrzyn J.L."/>
            <person name="Swenson N.G."/>
        </authorList>
    </citation>
    <scope>NUCLEOTIDE SEQUENCE</scope>
    <source>
        <strain evidence="2">NS2018</strain>
    </source>
</reference>
<dbReference type="PANTHER" id="PTHR33621:SF2">
    <property type="entry name" value="RIBOSOMAL L1 DOMAIN-CONTAINING PROTEIN"/>
    <property type="match status" value="1"/>
</dbReference>
<evidence type="ECO:0000313" key="3">
    <source>
        <dbReference type="Proteomes" id="UP001168877"/>
    </source>
</evidence>
<feature type="compositionally biased region" description="Basic and acidic residues" evidence="1">
    <location>
        <begin position="284"/>
        <end position="301"/>
    </location>
</feature>
<name>A0AA39SIS2_ACESA</name>
<feature type="compositionally biased region" description="Polar residues" evidence="1">
    <location>
        <begin position="376"/>
        <end position="386"/>
    </location>
</feature>
<keyword evidence="3" id="KW-1185">Reference proteome</keyword>
<dbReference type="EMBL" id="JAUESC010000380">
    <property type="protein sequence ID" value="KAK0592204.1"/>
    <property type="molecule type" value="Genomic_DNA"/>
</dbReference>
<dbReference type="PANTHER" id="PTHR33621">
    <property type="entry name" value="ASPARTIC/GLUTAMIC ACID-RICH PROTEIN"/>
    <property type="match status" value="1"/>
</dbReference>
<feature type="region of interest" description="Disordered" evidence="1">
    <location>
        <begin position="52"/>
        <end position="131"/>
    </location>
</feature>
<evidence type="ECO:0000256" key="1">
    <source>
        <dbReference type="SAM" id="MobiDB-lite"/>
    </source>
</evidence>
<proteinExistence type="predicted"/>
<evidence type="ECO:0000313" key="2">
    <source>
        <dbReference type="EMBL" id="KAK0592204.1"/>
    </source>
</evidence>